<evidence type="ECO:0000256" key="1">
    <source>
        <dbReference type="SAM" id="SignalP"/>
    </source>
</evidence>
<feature type="domain" description="C-type lectin" evidence="2">
    <location>
        <begin position="36"/>
        <end position="153"/>
    </location>
</feature>
<feature type="chain" id="PRO_5008903540" description="C-type lectin domain-containing protein" evidence="1">
    <location>
        <begin position="24"/>
        <end position="161"/>
    </location>
</feature>
<dbReference type="InterPro" id="IPR016186">
    <property type="entry name" value="C-type_lectin-like/link_sf"/>
</dbReference>
<sequence>MLKVNIMLRIFAVQIIIICSTDAELVLIGEYPEVNDQIKTYYSDSSRRNYSDSKEFCAKVGSGYTIATVETDTALKVLKENRGKFSGTHWIGLKLGNLPGILVWDEETDTVSQLNVEWKPVENRLSICGAYYSNETQYFRSLLCSLNYQVICEHLRPKPTP</sequence>
<evidence type="ECO:0000313" key="4">
    <source>
        <dbReference type="Proteomes" id="UP000094527"/>
    </source>
</evidence>
<dbReference type="Gene3D" id="3.10.100.10">
    <property type="entry name" value="Mannose-Binding Protein A, subunit A"/>
    <property type="match status" value="1"/>
</dbReference>
<reference evidence="3 4" key="1">
    <citation type="journal article" date="2016" name="Genome Biol. Evol.">
        <title>Gene Family Evolution Reflects Adaptation to Soil Environmental Stressors in the Genome of the Collembolan Orchesella cincta.</title>
        <authorList>
            <person name="Faddeeva-Vakhrusheva A."/>
            <person name="Derks M.F."/>
            <person name="Anvar S.Y."/>
            <person name="Agamennone V."/>
            <person name="Suring W."/>
            <person name="Smit S."/>
            <person name="van Straalen N.M."/>
            <person name="Roelofs D."/>
        </authorList>
    </citation>
    <scope>NUCLEOTIDE SEQUENCE [LARGE SCALE GENOMIC DNA]</scope>
    <source>
        <tissue evidence="3">Mixed pool</tissue>
    </source>
</reference>
<dbReference type="CDD" id="cd00037">
    <property type="entry name" value="CLECT"/>
    <property type="match status" value="1"/>
</dbReference>
<dbReference type="AlphaFoldDB" id="A0A1D2M758"/>
<dbReference type="Pfam" id="PF00059">
    <property type="entry name" value="Lectin_C"/>
    <property type="match status" value="1"/>
</dbReference>
<gene>
    <name evidence="3" type="ORF">Ocin01_17879</name>
</gene>
<accession>A0A1D2M758</accession>
<proteinExistence type="predicted"/>
<evidence type="ECO:0000259" key="2">
    <source>
        <dbReference type="PROSITE" id="PS50041"/>
    </source>
</evidence>
<protein>
    <recommendedName>
        <fullName evidence="2">C-type lectin domain-containing protein</fullName>
    </recommendedName>
</protein>
<dbReference type="InterPro" id="IPR016187">
    <property type="entry name" value="CTDL_fold"/>
</dbReference>
<dbReference type="SUPFAM" id="SSF56436">
    <property type="entry name" value="C-type lectin-like"/>
    <property type="match status" value="1"/>
</dbReference>
<feature type="signal peptide" evidence="1">
    <location>
        <begin position="1"/>
        <end position="23"/>
    </location>
</feature>
<dbReference type="Proteomes" id="UP000094527">
    <property type="component" value="Unassembled WGS sequence"/>
</dbReference>
<organism evidence="3 4">
    <name type="scientific">Orchesella cincta</name>
    <name type="common">Springtail</name>
    <name type="synonym">Podura cincta</name>
    <dbReference type="NCBI Taxonomy" id="48709"/>
    <lineage>
        <taxon>Eukaryota</taxon>
        <taxon>Metazoa</taxon>
        <taxon>Ecdysozoa</taxon>
        <taxon>Arthropoda</taxon>
        <taxon>Hexapoda</taxon>
        <taxon>Collembola</taxon>
        <taxon>Entomobryomorpha</taxon>
        <taxon>Entomobryoidea</taxon>
        <taxon>Orchesellidae</taxon>
        <taxon>Orchesellinae</taxon>
        <taxon>Orchesella</taxon>
    </lineage>
</organism>
<keyword evidence="1" id="KW-0732">Signal</keyword>
<keyword evidence="4" id="KW-1185">Reference proteome</keyword>
<comment type="caution">
    <text evidence="3">The sequence shown here is derived from an EMBL/GenBank/DDBJ whole genome shotgun (WGS) entry which is preliminary data.</text>
</comment>
<dbReference type="PROSITE" id="PS50041">
    <property type="entry name" value="C_TYPE_LECTIN_2"/>
    <property type="match status" value="1"/>
</dbReference>
<name>A0A1D2M758_ORCCI</name>
<evidence type="ECO:0000313" key="3">
    <source>
        <dbReference type="EMBL" id="ODM88803.1"/>
    </source>
</evidence>
<dbReference type="InterPro" id="IPR001304">
    <property type="entry name" value="C-type_lectin-like"/>
</dbReference>
<dbReference type="EMBL" id="LJIJ01003170">
    <property type="protein sequence ID" value="ODM88803.1"/>
    <property type="molecule type" value="Genomic_DNA"/>
</dbReference>